<protein>
    <submittedName>
        <fullName evidence="2">Uncharacterized protein</fullName>
    </submittedName>
</protein>
<keyword evidence="1" id="KW-1133">Transmembrane helix</keyword>
<organism evidence="2 3">
    <name type="scientific">Pelagomonas calceolata</name>
    <dbReference type="NCBI Taxonomy" id="35677"/>
    <lineage>
        <taxon>Eukaryota</taxon>
        <taxon>Sar</taxon>
        <taxon>Stramenopiles</taxon>
        <taxon>Ochrophyta</taxon>
        <taxon>Pelagophyceae</taxon>
        <taxon>Pelagomonadales</taxon>
        <taxon>Pelagomonadaceae</taxon>
        <taxon>Pelagomonas</taxon>
    </lineage>
</organism>
<proteinExistence type="predicted"/>
<accession>A0A8J2SDH1</accession>
<evidence type="ECO:0000313" key="3">
    <source>
        <dbReference type="Proteomes" id="UP000789595"/>
    </source>
</evidence>
<dbReference type="Proteomes" id="UP000789595">
    <property type="component" value="Unassembled WGS sequence"/>
</dbReference>
<dbReference type="EMBL" id="CAKKNE010000002">
    <property type="protein sequence ID" value="CAH0369890.1"/>
    <property type="molecule type" value="Genomic_DNA"/>
</dbReference>
<feature type="transmembrane region" description="Helical" evidence="1">
    <location>
        <begin position="16"/>
        <end position="38"/>
    </location>
</feature>
<name>A0A8J2SDH1_9STRA</name>
<keyword evidence="3" id="KW-1185">Reference proteome</keyword>
<sequence length="166" mass="17638">MIFTSPAFLSLKESNFWITASATPMPVAYGCMVVSTLARVRKGSMRCVAGARRRRINQRVRGSDARVGVSAGENVEFFSKSRAAAAARVVCVSASATLLAAPRRREECLSAMAALQTRAARRAGQSQLGPALCLQAQATGGPRISFSEALVDRYAKAAPSSLTHHP</sequence>
<dbReference type="AlphaFoldDB" id="A0A8J2SDH1"/>
<evidence type="ECO:0000313" key="2">
    <source>
        <dbReference type="EMBL" id="CAH0369890.1"/>
    </source>
</evidence>
<evidence type="ECO:0000256" key="1">
    <source>
        <dbReference type="SAM" id="Phobius"/>
    </source>
</evidence>
<keyword evidence="1" id="KW-0472">Membrane</keyword>
<keyword evidence="1" id="KW-0812">Transmembrane</keyword>
<reference evidence="2" key="1">
    <citation type="submission" date="2021-11" db="EMBL/GenBank/DDBJ databases">
        <authorList>
            <consortium name="Genoscope - CEA"/>
            <person name="William W."/>
        </authorList>
    </citation>
    <scope>NUCLEOTIDE SEQUENCE</scope>
</reference>
<comment type="caution">
    <text evidence="2">The sequence shown here is derived from an EMBL/GenBank/DDBJ whole genome shotgun (WGS) entry which is preliminary data.</text>
</comment>
<gene>
    <name evidence="2" type="ORF">PECAL_2P30340</name>
</gene>